<dbReference type="STRING" id="692275.M3BYC1"/>
<dbReference type="OMA" id="ETIHKHH"/>
<feature type="compositionally biased region" description="Polar residues" evidence="1">
    <location>
        <begin position="294"/>
        <end position="303"/>
    </location>
</feature>
<organism evidence="2 3">
    <name type="scientific">Sphaerulina musiva (strain SO2202)</name>
    <name type="common">Poplar stem canker fungus</name>
    <name type="synonym">Septoria musiva</name>
    <dbReference type="NCBI Taxonomy" id="692275"/>
    <lineage>
        <taxon>Eukaryota</taxon>
        <taxon>Fungi</taxon>
        <taxon>Dikarya</taxon>
        <taxon>Ascomycota</taxon>
        <taxon>Pezizomycotina</taxon>
        <taxon>Dothideomycetes</taxon>
        <taxon>Dothideomycetidae</taxon>
        <taxon>Mycosphaerellales</taxon>
        <taxon>Mycosphaerellaceae</taxon>
        <taxon>Sphaerulina</taxon>
    </lineage>
</organism>
<dbReference type="HOGENOM" id="CLU_032073_0_0_1"/>
<dbReference type="EMBL" id="KB456263">
    <property type="protein sequence ID" value="EMF13056.1"/>
    <property type="molecule type" value="Genomic_DNA"/>
</dbReference>
<dbReference type="GeneID" id="27902066"/>
<dbReference type="OrthoDB" id="5382953at2759"/>
<evidence type="ECO:0008006" key="4">
    <source>
        <dbReference type="Google" id="ProtNLM"/>
    </source>
</evidence>
<reference evidence="2 3" key="1">
    <citation type="journal article" date="2012" name="PLoS Pathog.">
        <title>Diverse lifestyles and strategies of plant pathogenesis encoded in the genomes of eighteen Dothideomycetes fungi.</title>
        <authorList>
            <person name="Ohm R.A."/>
            <person name="Feau N."/>
            <person name="Henrissat B."/>
            <person name="Schoch C.L."/>
            <person name="Horwitz B.A."/>
            <person name="Barry K.W."/>
            <person name="Condon B.J."/>
            <person name="Copeland A.C."/>
            <person name="Dhillon B."/>
            <person name="Glaser F."/>
            <person name="Hesse C.N."/>
            <person name="Kosti I."/>
            <person name="LaButti K."/>
            <person name="Lindquist E.A."/>
            <person name="Lucas S."/>
            <person name="Salamov A.A."/>
            <person name="Bradshaw R.E."/>
            <person name="Ciuffetti L."/>
            <person name="Hamelin R.C."/>
            <person name="Kema G.H.J."/>
            <person name="Lawrence C."/>
            <person name="Scott J.A."/>
            <person name="Spatafora J.W."/>
            <person name="Turgeon B.G."/>
            <person name="de Wit P.J.G.M."/>
            <person name="Zhong S."/>
            <person name="Goodwin S.B."/>
            <person name="Grigoriev I.V."/>
        </authorList>
    </citation>
    <scope>NUCLEOTIDE SEQUENCE [LARGE SCALE GENOMIC DNA]</scope>
    <source>
        <strain evidence="2 3">SO2202</strain>
    </source>
</reference>
<name>M3BYC1_SPHMS</name>
<accession>M3BYC1</accession>
<dbReference type="AlphaFoldDB" id="M3BYC1"/>
<proteinExistence type="predicted"/>
<dbReference type="Proteomes" id="UP000016931">
    <property type="component" value="Unassembled WGS sequence"/>
</dbReference>
<evidence type="ECO:0000313" key="3">
    <source>
        <dbReference type="Proteomes" id="UP000016931"/>
    </source>
</evidence>
<dbReference type="eggNOG" id="ENOG502SK9A">
    <property type="taxonomic scope" value="Eukaryota"/>
</dbReference>
<evidence type="ECO:0000313" key="2">
    <source>
        <dbReference type="EMBL" id="EMF13056.1"/>
    </source>
</evidence>
<evidence type="ECO:0000256" key="1">
    <source>
        <dbReference type="SAM" id="MobiDB-lite"/>
    </source>
</evidence>
<gene>
    <name evidence="2" type="ORF">SEPMUDRAFT_148438</name>
</gene>
<feature type="compositionally biased region" description="Basic residues" evidence="1">
    <location>
        <begin position="398"/>
        <end position="412"/>
    </location>
</feature>
<feature type="region of interest" description="Disordered" evidence="1">
    <location>
        <begin position="231"/>
        <end position="492"/>
    </location>
</feature>
<feature type="compositionally biased region" description="Acidic residues" evidence="1">
    <location>
        <begin position="381"/>
        <end position="393"/>
    </location>
</feature>
<feature type="compositionally biased region" description="Basic residues" evidence="1">
    <location>
        <begin position="460"/>
        <end position="469"/>
    </location>
</feature>
<feature type="compositionally biased region" description="Polar residues" evidence="1">
    <location>
        <begin position="249"/>
        <end position="276"/>
    </location>
</feature>
<keyword evidence="3" id="KW-1185">Reference proteome</keyword>
<sequence length="618" mass="69073">MAPATPELDVLRERDPAVQNTDDWHEFVLTQTFVHEPGNEAKLVSLLVAEAGYPVTVVGTLEPLDHDDHHLYRHKPQKEGAKRVTLVLDNVRQFAFGETEASPAVWAAGRAGWHHIRPSKQYKRIFDDMCEAVQIFYYIADAYKKERYEGRGKNRTLLRDYTAQEIFENYAREKLGTEDAEVAQATIYRHKDFLISSMLAGKEGLAWTKYSLCRHLYRRFPDTLDMLRKRREPLEPKLSRSLHTRRGSGDTNSTATSNPAKKTRSTRQNSVETTSAPVGRPTDARLRRTRHGSAETSSTTSSLKGKRTRAARGGIVEVVTPLDGTSDASGTIPEVPEQDASEDDRPTRSTRSPKMKLPSTRQMRHHPAAVDLEPVATPAREEEEEEDEEESDEEIRAREKKNKSSLRPRASKANKSASRNGGSKGPRLNDDGGDEDDPDPPSSPIRGKRKHVDEIDENVHRRKPKRPNSRPHDDEGIDIPTSPDSSGDADVDVPLGLAEVAHVPDPVQEDTWVCALDGCHHKVYASLHPDSQRLIREHYALHAYDDDARVQLVKQVEAPSLPVSRLMEKVKMRAKAEGFPGSHSSHVVGATGPSPDMPENVKSRFGIAGQMAAVVQRY</sequence>
<dbReference type="RefSeq" id="XP_016761177.1">
    <property type="nucleotide sequence ID" value="XM_016904929.1"/>
</dbReference>
<protein>
    <recommendedName>
        <fullName evidence="4">DNA (cytosine-5)-methyltransferase 1 replication foci domain-containing protein</fullName>
    </recommendedName>
</protein>